<evidence type="ECO:0000256" key="3">
    <source>
        <dbReference type="ARBA" id="ARBA00022630"/>
    </source>
</evidence>
<evidence type="ECO:0000256" key="5">
    <source>
        <dbReference type="ARBA" id="ARBA00023002"/>
    </source>
</evidence>
<protein>
    <recommendedName>
        <fullName evidence="2">NADH:ubiquinone reductase (non-electrogenic)</fullName>
        <ecNumber evidence="2">1.6.5.9</ecNumber>
    </recommendedName>
</protein>
<evidence type="ECO:0000256" key="1">
    <source>
        <dbReference type="ARBA" id="ARBA00005272"/>
    </source>
</evidence>
<gene>
    <name evidence="9" type="ORF">SAMN05216192_109157</name>
</gene>
<dbReference type="RefSeq" id="WP_090714125.1">
    <property type="nucleotide sequence ID" value="NZ_CBCSKY010000045.1"/>
</dbReference>
<comment type="catalytic activity">
    <reaction evidence="7">
        <text>a quinone + NADH + H(+) = a quinol + NAD(+)</text>
        <dbReference type="Rhea" id="RHEA:46160"/>
        <dbReference type="ChEBI" id="CHEBI:15378"/>
        <dbReference type="ChEBI" id="CHEBI:24646"/>
        <dbReference type="ChEBI" id="CHEBI:57540"/>
        <dbReference type="ChEBI" id="CHEBI:57945"/>
        <dbReference type="ChEBI" id="CHEBI:132124"/>
        <dbReference type="EC" id="1.6.5.9"/>
    </reaction>
</comment>
<keyword evidence="5" id="KW-0560">Oxidoreductase</keyword>
<dbReference type="PANTHER" id="PTHR43706:SF47">
    <property type="entry name" value="EXTERNAL NADH-UBIQUINONE OXIDOREDUCTASE 1, MITOCHONDRIAL-RELATED"/>
    <property type="match status" value="1"/>
</dbReference>
<dbReference type="InterPro" id="IPR023753">
    <property type="entry name" value="FAD/NAD-binding_dom"/>
</dbReference>
<sequence length="395" mass="43433">MKTLTCVVIGAGYAGIHAVKEIRKWFKDQAGKYPLRLVMIDKNDFHLRKVLMFRPAVSNEDIRVPLTKLFPDGVELVQGIVSNINAQEKKLLYVNPSGVEHGMSYDVLIVAAGSVIRQPDPGHGGIPLTSLENAQKIRSKWLTNLEQAAAENEPSERDRLLQIVVAGAGISGIETAAELAYYARKDAERLGLDPKAVTIDLYNAHERLFLDGPAKVGLRLEHLLRDIGINTLHNKRVIKEEDGVLWLSSGECRPAGLCIWTLGLQPNPMLSAIGLPVTSEGYVQVDFSYRVADMPGVYSIGDCARIIDPVNGLVDGRTCKEAIPQAARLAKIILADLEGQQAPVHESYMNLFCIGLGPGKGLTWVNKWGLDFVITGKLSWKIKKYTWDTASMLTT</sequence>
<keyword evidence="3" id="KW-0285">Flavoprotein</keyword>
<dbReference type="GO" id="GO:0050136">
    <property type="term" value="F:NADH dehydrogenase (quinone) (non-electrogenic) activity"/>
    <property type="evidence" value="ECO:0007669"/>
    <property type="project" value="UniProtKB-EC"/>
</dbReference>
<dbReference type="STRING" id="1174501.SAMN05216192_109157"/>
<dbReference type="AlphaFoldDB" id="A0A1G8PBQ4"/>
<evidence type="ECO:0000256" key="6">
    <source>
        <dbReference type="ARBA" id="ARBA00023027"/>
    </source>
</evidence>
<evidence type="ECO:0000256" key="7">
    <source>
        <dbReference type="ARBA" id="ARBA00047599"/>
    </source>
</evidence>
<organism evidence="9 10">
    <name type="scientific">Paenibacillus typhae</name>
    <dbReference type="NCBI Taxonomy" id="1174501"/>
    <lineage>
        <taxon>Bacteria</taxon>
        <taxon>Bacillati</taxon>
        <taxon>Bacillota</taxon>
        <taxon>Bacilli</taxon>
        <taxon>Bacillales</taxon>
        <taxon>Paenibacillaceae</taxon>
        <taxon>Paenibacillus</taxon>
    </lineage>
</organism>
<keyword evidence="10" id="KW-1185">Reference proteome</keyword>
<dbReference type="Gene3D" id="3.50.50.100">
    <property type="match status" value="1"/>
</dbReference>
<dbReference type="PANTHER" id="PTHR43706">
    <property type="entry name" value="NADH DEHYDROGENASE"/>
    <property type="match status" value="1"/>
</dbReference>
<dbReference type="PRINTS" id="PR00368">
    <property type="entry name" value="FADPNR"/>
</dbReference>
<dbReference type="Proteomes" id="UP000199050">
    <property type="component" value="Unassembled WGS sequence"/>
</dbReference>
<name>A0A1G8PBQ4_9BACL</name>
<accession>A0A1G8PBQ4</accession>
<feature type="domain" description="FAD/NAD(P)-binding" evidence="8">
    <location>
        <begin position="6"/>
        <end position="308"/>
    </location>
</feature>
<comment type="similarity">
    <text evidence="1">Belongs to the NADH dehydrogenase family.</text>
</comment>
<evidence type="ECO:0000256" key="2">
    <source>
        <dbReference type="ARBA" id="ARBA00012637"/>
    </source>
</evidence>
<reference evidence="10" key="1">
    <citation type="submission" date="2016-10" db="EMBL/GenBank/DDBJ databases">
        <authorList>
            <person name="Varghese N."/>
            <person name="Submissions S."/>
        </authorList>
    </citation>
    <scope>NUCLEOTIDE SEQUENCE [LARGE SCALE GENOMIC DNA]</scope>
    <source>
        <strain evidence="10">CGMCC 1.11012</strain>
    </source>
</reference>
<dbReference type="InterPro" id="IPR036188">
    <property type="entry name" value="FAD/NAD-bd_sf"/>
</dbReference>
<dbReference type="EMBL" id="FNDX01000009">
    <property type="protein sequence ID" value="SDI90001.1"/>
    <property type="molecule type" value="Genomic_DNA"/>
</dbReference>
<dbReference type="InterPro" id="IPR045024">
    <property type="entry name" value="NDH-2"/>
</dbReference>
<keyword evidence="6" id="KW-0520">NAD</keyword>
<evidence type="ECO:0000259" key="8">
    <source>
        <dbReference type="Pfam" id="PF07992"/>
    </source>
</evidence>
<dbReference type="EC" id="1.6.5.9" evidence="2"/>
<evidence type="ECO:0000256" key="4">
    <source>
        <dbReference type="ARBA" id="ARBA00022827"/>
    </source>
</evidence>
<evidence type="ECO:0000313" key="9">
    <source>
        <dbReference type="EMBL" id="SDI90001.1"/>
    </source>
</evidence>
<dbReference type="SUPFAM" id="SSF51905">
    <property type="entry name" value="FAD/NAD(P)-binding domain"/>
    <property type="match status" value="1"/>
</dbReference>
<proteinExistence type="inferred from homology"/>
<evidence type="ECO:0000313" key="10">
    <source>
        <dbReference type="Proteomes" id="UP000199050"/>
    </source>
</evidence>
<keyword evidence="4" id="KW-0274">FAD</keyword>
<dbReference type="Pfam" id="PF07992">
    <property type="entry name" value="Pyr_redox_2"/>
    <property type="match status" value="1"/>
</dbReference>
<dbReference type="OrthoDB" id="2641866at2"/>